<dbReference type="SUPFAM" id="SSF51430">
    <property type="entry name" value="NAD(P)-linked oxidoreductase"/>
    <property type="match status" value="1"/>
</dbReference>
<dbReference type="FunFam" id="3.20.20.100:FF:000015">
    <property type="entry name" value="Oxidoreductase, aldo/keto reductase family"/>
    <property type="match status" value="1"/>
</dbReference>
<dbReference type="OrthoDB" id="416253at2759"/>
<feature type="domain" description="NADP-dependent oxidoreductase" evidence="6">
    <location>
        <begin position="1"/>
        <end position="221"/>
    </location>
</feature>
<feature type="site" description="Lowers pKa of active site Tyr" evidence="5">
    <location>
        <position position="33"/>
    </location>
</feature>
<evidence type="ECO:0000313" key="8">
    <source>
        <dbReference type="Proteomes" id="UP000757232"/>
    </source>
</evidence>
<gene>
    <name evidence="7" type="ORF">A7U60_g4120</name>
</gene>
<dbReference type="InterPro" id="IPR018170">
    <property type="entry name" value="Aldo/ket_reductase_CS"/>
</dbReference>
<dbReference type="InterPro" id="IPR036812">
    <property type="entry name" value="NAD(P)_OxRdtase_dom_sf"/>
</dbReference>
<dbReference type="Pfam" id="PF00248">
    <property type="entry name" value="Aldo_ket_red"/>
    <property type="match status" value="1"/>
</dbReference>
<dbReference type="Gene3D" id="3.20.20.100">
    <property type="entry name" value="NADP-dependent oxidoreductase domain"/>
    <property type="match status" value="1"/>
</dbReference>
<accession>A0A9Q5HZH4</accession>
<organism evidence="7 8">
    <name type="scientific">Sanghuangporus baumii</name>
    <name type="common">Phellinus baumii</name>
    <dbReference type="NCBI Taxonomy" id="108892"/>
    <lineage>
        <taxon>Eukaryota</taxon>
        <taxon>Fungi</taxon>
        <taxon>Dikarya</taxon>
        <taxon>Basidiomycota</taxon>
        <taxon>Agaricomycotina</taxon>
        <taxon>Agaricomycetes</taxon>
        <taxon>Hymenochaetales</taxon>
        <taxon>Hymenochaetaceae</taxon>
        <taxon>Sanghuangporus</taxon>
    </lineage>
</organism>
<dbReference type="Proteomes" id="UP000757232">
    <property type="component" value="Unassembled WGS sequence"/>
</dbReference>
<feature type="binding site" evidence="4">
    <location>
        <position position="66"/>
    </location>
    <ligand>
        <name>substrate</name>
    </ligand>
</feature>
<keyword evidence="8" id="KW-1185">Reference proteome</keyword>
<evidence type="ECO:0000256" key="2">
    <source>
        <dbReference type="ARBA" id="ARBA00023002"/>
    </source>
</evidence>
<keyword evidence="2" id="KW-0560">Oxidoreductase</keyword>
<evidence type="ECO:0000313" key="7">
    <source>
        <dbReference type="EMBL" id="OCB88739.1"/>
    </source>
</evidence>
<feature type="active site" description="Proton donor" evidence="3">
    <location>
        <position position="8"/>
    </location>
</feature>
<name>A0A9Q5HZH4_SANBA</name>
<dbReference type="EMBL" id="LNZH02000172">
    <property type="protein sequence ID" value="OCB88739.1"/>
    <property type="molecule type" value="Genomic_DNA"/>
</dbReference>
<evidence type="ECO:0000256" key="3">
    <source>
        <dbReference type="PIRSR" id="PIRSR000097-1"/>
    </source>
</evidence>
<dbReference type="AlphaFoldDB" id="A0A9Q5HZH4"/>
<dbReference type="PANTHER" id="PTHR43827:SF13">
    <property type="entry name" value="ALDO_KETO REDUCTASE FAMILY PROTEIN"/>
    <property type="match status" value="1"/>
</dbReference>
<dbReference type="InterPro" id="IPR020471">
    <property type="entry name" value="AKR"/>
</dbReference>
<evidence type="ECO:0000256" key="1">
    <source>
        <dbReference type="ARBA" id="ARBA00007905"/>
    </source>
</evidence>
<protein>
    <submittedName>
        <fullName evidence="7">Aldo/keto reductase</fullName>
    </submittedName>
</protein>
<dbReference type="PROSITE" id="PS00062">
    <property type="entry name" value="ALDOKETO_REDUCTASE_2"/>
    <property type="match status" value="1"/>
</dbReference>
<evidence type="ECO:0000256" key="4">
    <source>
        <dbReference type="PIRSR" id="PIRSR000097-2"/>
    </source>
</evidence>
<dbReference type="PIRSF" id="PIRSF000097">
    <property type="entry name" value="AKR"/>
    <property type="match status" value="1"/>
</dbReference>
<dbReference type="PRINTS" id="PR00069">
    <property type="entry name" value="ALDKETRDTASE"/>
</dbReference>
<evidence type="ECO:0000256" key="5">
    <source>
        <dbReference type="PIRSR" id="PIRSR000097-3"/>
    </source>
</evidence>
<evidence type="ECO:0000259" key="6">
    <source>
        <dbReference type="Pfam" id="PF00248"/>
    </source>
</evidence>
<proteinExistence type="inferred from homology"/>
<sequence>MLDTAQMYRNEAEVGRAIKESGVPREDIFITTKIIQDSHGYESALSVVEESLAKLGVSYIDLYLIHSPISGKDKRLAAYRALLQKRDEGKIRSVGVSNYGVHHLEELREAGLETPSVNQVELHPFCQQKDIVEYCNEHGIVIQAYCPLVRGDFSSPVLQEVAKNTNKDPAQVLVRWSLQRGIILSFVPLPKSSNPDRVISNADVFDFFVPDSDMEKLNALDKGSAGAISWNPVNAR</sequence>
<comment type="caution">
    <text evidence="7">The sequence shown here is derived from an EMBL/GenBank/DDBJ whole genome shotgun (WGS) entry which is preliminary data.</text>
</comment>
<reference evidence="7" key="1">
    <citation type="submission" date="2016-06" db="EMBL/GenBank/DDBJ databases">
        <title>Draft Genome sequence of the fungus Inonotus baumii.</title>
        <authorList>
            <person name="Zhu H."/>
            <person name="Lin W."/>
        </authorList>
    </citation>
    <scope>NUCLEOTIDE SEQUENCE</scope>
    <source>
        <strain evidence="7">821</strain>
    </source>
</reference>
<dbReference type="InterPro" id="IPR023210">
    <property type="entry name" value="NADP_OxRdtase_dom"/>
</dbReference>
<dbReference type="GO" id="GO:0016491">
    <property type="term" value="F:oxidoreductase activity"/>
    <property type="evidence" value="ECO:0007669"/>
    <property type="project" value="UniProtKB-KW"/>
</dbReference>
<dbReference type="PANTHER" id="PTHR43827">
    <property type="entry name" value="2,5-DIKETO-D-GLUCONIC ACID REDUCTASE"/>
    <property type="match status" value="1"/>
</dbReference>
<dbReference type="CDD" id="cd19071">
    <property type="entry name" value="AKR_AKR1-5-like"/>
    <property type="match status" value="1"/>
</dbReference>
<comment type="similarity">
    <text evidence="1">Belongs to the aldo/keto reductase family.</text>
</comment>